<gene>
    <name evidence="2" type="ORF">PPRIM_AZ9-3.1.T0100183</name>
</gene>
<feature type="compositionally biased region" description="Polar residues" evidence="1">
    <location>
        <begin position="1"/>
        <end position="11"/>
    </location>
</feature>
<evidence type="ECO:0000313" key="2">
    <source>
        <dbReference type="EMBL" id="CAD8046100.1"/>
    </source>
</evidence>
<name>A0A8S1JZF8_PARPR</name>
<keyword evidence="3" id="KW-1185">Reference proteome</keyword>
<accession>A0A8S1JZF8</accession>
<feature type="compositionally biased region" description="Pro residues" evidence="1">
    <location>
        <begin position="22"/>
        <end position="32"/>
    </location>
</feature>
<proteinExistence type="predicted"/>
<dbReference type="EMBL" id="CAJJDM010000007">
    <property type="protein sequence ID" value="CAD8046100.1"/>
    <property type="molecule type" value="Genomic_DNA"/>
</dbReference>
<protein>
    <submittedName>
        <fullName evidence="2">Uncharacterized protein</fullName>
    </submittedName>
</protein>
<evidence type="ECO:0000256" key="1">
    <source>
        <dbReference type="SAM" id="MobiDB-lite"/>
    </source>
</evidence>
<feature type="compositionally biased region" description="Basic and acidic residues" evidence="1">
    <location>
        <begin position="33"/>
        <end position="47"/>
    </location>
</feature>
<dbReference type="AlphaFoldDB" id="A0A8S1JZF8"/>
<dbReference type="Proteomes" id="UP000688137">
    <property type="component" value="Unassembled WGS sequence"/>
</dbReference>
<feature type="region of interest" description="Disordered" evidence="1">
    <location>
        <begin position="1"/>
        <end position="67"/>
    </location>
</feature>
<sequence>MGNICRQNPINDKNDLEVTSSQPPPIQQMPPSKPEEVKTQAVEKQEEPAQSIDQAKQENEPKRKEQKKMAKIAAVIDQEVIYENVQKQEKVKSPFDYQLLLNAFGNSFIFGQLQPEDKQE</sequence>
<reference evidence="2" key="1">
    <citation type="submission" date="2021-01" db="EMBL/GenBank/DDBJ databases">
        <authorList>
            <consortium name="Genoscope - CEA"/>
            <person name="William W."/>
        </authorList>
    </citation>
    <scope>NUCLEOTIDE SEQUENCE</scope>
</reference>
<evidence type="ECO:0000313" key="3">
    <source>
        <dbReference type="Proteomes" id="UP000688137"/>
    </source>
</evidence>
<comment type="caution">
    <text evidence="2">The sequence shown here is derived from an EMBL/GenBank/DDBJ whole genome shotgun (WGS) entry which is preliminary data.</text>
</comment>
<organism evidence="2 3">
    <name type="scientific">Paramecium primaurelia</name>
    <dbReference type="NCBI Taxonomy" id="5886"/>
    <lineage>
        <taxon>Eukaryota</taxon>
        <taxon>Sar</taxon>
        <taxon>Alveolata</taxon>
        <taxon>Ciliophora</taxon>
        <taxon>Intramacronucleata</taxon>
        <taxon>Oligohymenophorea</taxon>
        <taxon>Peniculida</taxon>
        <taxon>Parameciidae</taxon>
        <taxon>Paramecium</taxon>
    </lineage>
</organism>